<reference evidence="1 2" key="1">
    <citation type="journal article" date="2014" name="Mol. Biol. Evol.">
        <title>Massive expansion of Ubiquitination-related gene families within the Chlamydiae.</title>
        <authorList>
            <person name="Domman D."/>
            <person name="Collingro A."/>
            <person name="Lagkouvardos I."/>
            <person name="Gehre L."/>
            <person name="Weinmaier T."/>
            <person name="Rattei T."/>
            <person name="Subtil A."/>
            <person name="Horn M."/>
        </authorList>
    </citation>
    <scope>NUCLEOTIDE SEQUENCE [LARGE SCALE GENOMIC DNA]</scope>
    <source>
        <strain evidence="1 2">EI2</strain>
    </source>
</reference>
<proteinExistence type="predicted"/>
<name>A0A0C1H144_9BACT</name>
<dbReference type="Proteomes" id="UP000031465">
    <property type="component" value="Unassembled WGS sequence"/>
</dbReference>
<evidence type="ECO:0000313" key="1">
    <source>
        <dbReference type="EMBL" id="KIC71449.1"/>
    </source>
</evidence>
<accession>A0A0C1H144</accession>
<gene>
    <name evidence="1" type="ORF">DB44_DP00080</name>
</gene>
<evidence type="ECO:0000313" key="2">
    <source>
        <dbReference type="Proteomes" id="UP000031465"/>
    </source>
</evidence>
<dbReference type="AlphaFoldDB" id="A0A0C1H144"/>
<dbReference type="RefSeq" id="WP_039359197.1">
    <property type="nucleotide sequence ID" value="NZ_JSAN01000088.1"/>
</dbReference>
<dbReference type="PATRIC" id="fig|362787.3.peg.1423"/>
<protein>
    <submittedName>
        <fullName evidence="1">Uncharacterized protein</fullName>
    </submittedName>
</protein>
<organism evidence="1 2">
    <name type="scientific">Candidatus Protochlamydia amoebophila</name>
    <dbReference type="NCBI Taxonomy" id="362787"/>
    <lineage>
        <taxon>Bacteria</taxon>
        <taxon>Pseudomonadati</taxon>
        <taxon>Chlamydiota</taxon>
        <taxon>Chlamydiia</taxon>
        <taxon>Parachlamydiales</taxon>
        <taxon>Parachlamydiaceae</taxon>
        <taxon>Candidatus Protochlamydia</taxon>
    </lineage>
</organism>
<dbReference type="EMBL" id="JSAN01000088">
    <property type="protein sequence ID" value="KIC71449.1"/>
    <property type="molecule type" value="Genomic_DNA"/>
</dbReference>
<sequence length="417" mass="47815">MNSHTSLESSLDSCLHYIDQVLIEQKKMVAYGLINKKTHLILQGSLHVRLMVENAKTAFNNVVSIDQLNAENRQMIEKIRELAFQLKPPEQLSLLQEQECYTLINHLPFEIDYPSLRSAFPFLVLRSNIKEQDRLIQLKFLGHFKGIQQPIIKFNDQTHQVKIVSDHQLSLDLKPSDIFGASRLTAKTLTFCEGELQVPWKGKNQEKFRASFKVLLGILPSPVGTLTLSYTTKKIVTQSIRRDHPHAICSRSCHGNDDQLEGGHFKTLTTQGDAGWWVDPRTIQVHVTAADGERHGPRNTSLAIDRRTISWEARTIHKKVGTSGWFDFAVTFNQSQESRTNATHSFTLNWDAKVTHLCPPEPEEIVYWKATFETFNGEKYDYYPSTSQSEKFPYLTVKLVEKQFEFITTSPEELKDI</sequence>
<comment type="caution">
    <text evidence="1">The sequence shown here is derived from an EMBL/GenBank/DDBJ whole genome shotgun (WGS) entry which is preliminary data.</text>
</comment>